<dbReference type="InterPro" id="IPR007630">
    <property type="entry name" value="RNA_pol_sigma70_r4"/>
</dbReference>
<dbReference type="InterPro" id="IPR014284">
    <property type="entry name" value="RNA_pol_sigma-70_dom"/>
</dbReference>
<gene>
    <name evidence="6" type="ORF">AYP45_17170</name>
</gene>
<dbReference type="Pfam" id="PF04545">
    <property type="entry name" value="Sigma70_r4"/>
    <property type="match status" value="1"/>
</dbReference>
<dbReference type="NCBIfam" id="NF005413">
    <property type="entry name" value="PRK06986.1"/>
    <property type="match status" value="1"/>
</dbReference>
<dbReference type="PANTHER" id="PTHR30385:SF7">
    <property type="entry name" value="RNA POLYMERASE SIGMA FACTOR FLIA"/>
    <property type="match status" value="1"/>
</dbReference>
<dbReference type="NCBIfam" id="TIGR02479">
    <property type="entry name" value="FliA_WhiG"/>
    <property type="match status" value="1"/>
</dbReference>
<dbReference type="Proteomes" id="UP000189681">
    <property type="component" value="Unassembled WGS sequence"/>
</dbReference>
<evidence type="ECO:0000256" key="4">
    <source>
        <dbReference type="ARBA" id="ARBA00023163"/>
    </source>
</evidence>
<dbReference type="InterPro" id="IPR013325">
    <property type="entry name" value="RNA_pol_sigma_r2"/>
</dbReference>
<accession>A0A1V4API8</accession>
<dbReference type="InterPro" id="IPR013324">
    <property type="entry name" value="RNA_pol_sigma_r3/r4-like"/>
</dbReference>
<dbReference type="SUPFAM" id="SSF88946">
    <property type="entry name" value="Sigma2 domain of RNA polymerase sigma factors"/>
    <property type="match status" value="1"/>
</dbReference>
<dbReference type="GO" id="GO:0003677">
    <property type="term" value="F:DNA binding"/>
    <property type="evidence" value="ECO:0007669"/>
    <property type="project" value="UniProtKB-KW"/>
</dbReference>
<evidence type="ECO:0000256" key="2">
    <source>
        <dbReference type="ARBA" id="ARBA00023082"/>
    </source>
</evidence>
<keyword evidence="4" id="KW-0804">Transcription</keyword>
<evidence type="ECO:0000256" key="1">
    <source>
        <dbReference type="ARBA" id="ARBA00023015"/>
    </source>
</evidence>
<dbReference type="GO" id="GO:0016987">
    <property type="term" value="F:sigma factor activity"/>
    <property type="evidence" value="ECO:0007669"/>
    <property type="project" value="UniProtKB-KW"/>
</dbReference>
<dbReference type="CDD" id="cd06171">
    <property type="entry name" value="Sigma70_r4"/>
    <property type="match status" value="1"/>
</dbReference>
<organism evidence="6 7">
    <name type="scientific">Candidatus Brocadia carolinensis</name>
    <dbReference type="NCBI Taxonomy" id="1004156"/>
    <lineage>
        <taxon>Bacteria</taxon>
        <taxon>Pseudomonadati</taxon>
        <taxon>Planctomycetota</taxon>
        <taxon>Candidatus Brocadiia</taxon>
        <taxon>Candidatus Brocadiales</taxon>
        <taxon>Candidatus Brocadiaceae</taxon>
        <taxon>Candidatus Brocadia</taxon>
    </lineage>
</organism>
<dbReference type="PANTHER" id="PTHR30385">
    <property type="entry name" value="SIGMA FACTOR F FLAGELLAR"/>
    <property type="match status" value="1"/>
</dbReference>
<keyword evidence="2" id="KW-0731">Sigma factor</keyword>
<dbReference type="InterPro" id="IPR012845">
    <property type="entry name" value="RNA_pol_sigma_FliA_WhiG"/>
</dbReference>
<dbReference type="Gene3D" id="1.20.140.160">
    <property type="match status" value="1"/>
</dbReference>
<dbReference type="PIRSF" id="PIRSF000770">
    <property type="entry name" value="RNA_pol_sigma-SigE/K"/>
    <property type="match status" value="1"/>
</dbReference>
<dbReference type="AlphaFoldDB" id="A0A1V4API8"/>
<evidence type="ECO:0000313" key="6">
    <source>
        <dbReference type="EMBL" id="OOP55032.1"/>
    </source>
</evidence>
<dbReference type="STRING" id="1004156.AYP45_17170"/>
<dbReference type="Pfam" id="PF04542">
    <property type="entry name" value="Sigma70_r2"/>
    <property type="match status" value="1"/>
</dbReference>
<name>A0A1V4API8_9BACT</name>
<evidence type="ECO:0000256" key="3">
    <source>
        <dbReference type="ARBA" id="ARBA00023125"/>
    </source>
</evidence>
<dbReference type="GO" id="GO:0003899">
    <property type="term" value="F:DNA-directed RNA polymerase activity"/>
    <property type="evidence" value="ECO:0007669"/>
    <property type="project" value="InterPro"/>
</dbReference>
<dbReference type="InterPro" id="IPR000943">
    <property type="entry name" value="RNA_pol_sigma70"/>
</dbReference>
<dbReference type="PRINTS" id="PR00046">
    <property type="entry name" value="SIGMA70FCT"/>
</dbReference>
<dbReference type="Gene3D" id="1.10.1740.10">
    <property type="match status" value="1"/>
</dbReference>
<proteinExistence type="predicted"/>
<dbReference type="PROSITE" id="PS00715">
    <property type="entry name" value="SIGMA70_1"/>
    <property type="match status" value="1"/>
</dbReference>
<dbReference type="NCBIfam" id="TIGR02937">
    <property type="entry name" value="sigma70-ECF"/>
    <property type="match status" value="1"/>
</dbReference>
<dbReference type="GO" id="GO:0006352">
    <property type="term" value="P:DNA-templated transcription initiation"/>
    <property type="evidence" value="ECO:0007669"/>
    <property type="project" value="InterPro"/>
</dbReference>
<dbReference type="EMBL" id="AYTS01000191">
    <property type="protein sequence ID" value="OOP55032.1"/>
    <property type="molecule type" value="Genomic_DNA"/>
</dbReference>
<dbReference type="SUPFAM" id="SSF88659">
    <property type="entry name" value="Sigma3 and sigma4 domains of RNA polymerase sigma factors"/>
    <property type="match status" value="2"/>
</dbReference>
<feature type="domain" description="RNA polymerase sigma-70" evidence="5">
    <location>
        <begin position="49"/>
        <end position="62"/>
    </location>
</feature>
<protein>
    <recommendedName>
        <fullName evidence="5">RNA polymerase sigma-70 domain-containing protein</fullName>
    </recommendedName>
</protein>
<evidence type="ECO:0000259" key="5">
    <source>
        <dbReference type="PROSITE" id="PS00715"/>
    </source>
</evidence>
<keyword evidence="3" id="KW-0238">DNA-binding</keyword>
<reference evidence="6 7" key="1">
    <citation type="journal article" date="2017" name="Water Res.">
        <title>Discovery and metagenomic analysis of an anammox bacterial enrichment related to Candidatus "Brocadia caroliniensis" in a full-scale glycerol-fed nitritation-denitritation separate centrate treatment process.</title>
        <authorList>
            <person name="Park H."/>
            <person name="Brotto A.C."/>
            <person name="van Loosdrecht M.C."/>
            <person name="Chandran K."/>
        </authorList>
    </citation>
    <scope>NUCLEOTIDE SEQUENCE [LARGE SCALE GENOMIC DNA]</scope>
    <source>
        <strain evidence="6">26THWARD</strain>
    </source>
</reference>
<dbReference type="InterPro" id="IPR007627">
    <property type="entry name" value="RNA_pol_sigma70_r2"/>
</dbReference>
<keyword evidence="1" id="KW-0805">Transcription regulation</keyword>
<comment type="caution">
    <text evidence="6">The sequence shown here is derived from an EMBL/GenBank/DDBJ whole genome shotgun (WGS) entry which is preliminary data.</text>
</comment>
<evidence type="ECO:0000313" key="7">
    <source>
        <dbReference type="Proteomes" id="UP000189681"/>
    </source>
</evidence>
<sequence>MGAVKQSKLGYVCENLINRDKLISENLSLVKYVVGKIMIYLPSFVDKEDLVEYGILGLIEAAEKYDPKNNTKFGTYALPRIRGAILDHLRSQDWLPRSMREKASMAKNAYVSLGQKLNRPPRSEEIAAELKMNPEEWEKLLMGISIGTFLSLEEYYQKSENNKEWNRSHEISDPKSYDPLRDLETKEEKALLANAIAELPKKERLVISLYYYEDLMLREISEIMGISESRISQLHHKALFLLRAKMNKISLNTC</sequence>